<evidence type="ECO:0000313" key="2">
    <source>
        <dbReference type="Proteomes" id="UP001359559"/>
    </source>
</evidence>
<protein>
    <submittedName>
        <fullName evidence="1">Uncharacterized protein</fullName>
    </submittedName>
</protein>
<organism evidence="1 2">
    <name type="scientific">Clitoria ternatea</name>
    <name type="common">Butterfly pea</name>
    <dbReference type="NCBI Taxonomy" id="43366"/>
    <lineage>
        <taxon>Eukaryota</taxon>
        <taxon>Viridiplantae</taxon>
        <taxon>Streptophyta</taxon>
        <taxon>Embryophyta</taxon>
        <taxon>Tracheophyta</taxon>
        <taxon>Spermatophyta</taxon>
        <taxon>Magnoliopsida</taxon>
        <taxon>eudicotyledons</taxon>
        <taxon>Gunneridae</taxon>
        <taxon>Pentapetalae</taxon>
        <taxon>rosids</taxon>
        <taxon>fabids</taxon>
        <taxon>Fabales</taxon>
        <taxon>Fabaceae</taxon>
        <taxon>Papilionoideae</taxon>
        <taxon>50 kb inversion clade</taxon>
        <taxon>NPAAA clade</taxon>
        <taxon>indigoferoid/millettioid clade</taxon>
        <taxon>Phaseoleae</taxon>
        <taxon>Clitoria</taxon>
    </lineage>
</organism>
<keyword evidence="2" id="KW-1185">Reference proteome</keyword>
<reference evidence="1 2" key="1">
    <citation type="submission" date="2024-01" db="EMBL/GenBank/DDBJ databases">
        <title>The genomes of 5 underutilized Papilionoideae crops provide insights into root nodulation and disease resistance.</title>
        <authorList>
            <person name="Yuan L."/>
        </authorList>
    </citation>
    <scope>NUCLEOTIDE SEQUENCE [LARGE SCALE GENOMIC DNA]</scope>
    <source>
        <strain evidence="1">LY-2023</strain>
        <tissue evidence="1">Leaf</tissue>
    </source>
</reference>
<dbReference type="AlphaFoldDB" id="A0AAN9PCS0"/>
<accession>A0AAN9PCS0</accession>
<evidence type="ECO:0000313" key="1">
    <source>
        <dbReference type="EMBL" id="KAK7294140.1"/>
    </source>
</evidence>
<proteinExistence type="predicted"/>
<name>A0AAN9PCS0_CLITE</name>
<gene>
    <name evidence="1" type="ORF">RJT34_17023</name>
</gene>
<dbReference type="Proteomes" id="UP001359559">
    <property type="component" value="Unassembled WGS sequence"/>
</dbReference>
<dbReference type="EMBL" id="JAYKXN010000004">
    <property type="protein sequence ID" value="KAK7294140.1"/>
    <property type="molecule type" value="Genomic_DNA"/>
</dbReference>
<sequence length="85" mass="9884">MVNSLWKTYLVPVPFQSSRRSLSLGYVPFVIGRDDDHPRLPTAEYILLSPWRDHKDDPEEDLEEEHVDPMAKDLTILLALLQQII</sequence>
<comment type="caution">
    <text evidence="1">The sequence shown here is derived from an EMBL/GenBank/DDBJ whole genome shotgun (WGS) entry which is preliminary data.</text>
</comment>